<dbReference type="InterPro" id="IPR006016">
    <property type="entry name" value="UspA"/>
</dbReference>
<dbReference type="AlphaFoldDB" id="A0A974NR40"/>
<dbReference type="KEGG" id="ppsr:I6J18_10940"/>
<keyword evidence="4" id="KW-1185">Reference proteome</keyword>
<proteinExistence type="inferred from homology"/>
<dbReference type="InterPro" id="IPR014729">
    <property type="entry name" value="Rossmann-like_a/b/a_fold"/>
</dbReference>
<dbReference type="SUPFAM" id="SSF52402">
    <property type="entry name" value="Adenine nucleotide alpha hydrolases-like"/>
    <property type="match status" value="1"/>
</dbReference>
<dbReference type="CDD" id="cd00293">
    <property type="entry name" value="USP-like"/>
    <property type="match status" value="1"/>
</dbReference>
<reference evidence="3 4" key="1">
    <citation type="submission" date="2021-01" db="EMBL/GenBank/DDBJ databases">
        <title>FDA dAtabase for Regulatory Grade micrObial Sequences (FDA-ARGOS): Supporting development and validation of Infectious Disease Dx tests.</title>
        <authorList>
            <person name="Nelson B."/>
            <person name="Plummer A."/>
            <person name="Tallon L."/>
            <person name="Sadzewicz L."/>
            <person name="Zhao X."/>
            <person name="Boylan J."/>
            <person name="Ott S."/>
            <person name="Bowen H."/>
            <person name="Vavikolanu K."/>
            <person name="Mehta A."/>
            <person name="Aluvathingal J."/>
            <person name="Nadendla S."/>
            <person name="Myers T."/>
            <person name="Yan Y."/>
            <person name="Sichtig H."/>
        </authorList>
    </citation>
    <scope>NUCLEOTIDE SEQUENCE [LARGE SCALE GENOMIC DNA]</scope>
    <source>
        <strain evidence="3 4">FDAARGOS_1161</strain>
    </source>
</reference>
<evidence type="ECO:0000313" key="3">
    <source>
        <dbReference type="EMBL" id="QQT02295.1"/>
    </source>
</evidence>
<organism evidence="3 4">
    <name type="scientific">Peribacillus psychrosaccharolyticus</name>
    <name type="common">Bacillus psychrosaccharolyticus</name>
    <dbReference type="NCBI Taxonomy" id="1407"/>
    <lineage>
        <taxon>Bacteria</taxon>
        <taxon>Bacillati</taxon>
        <taxon>Bacillota</taxon>
        <taxon>Bacilli</taxon>
        <taxon>Bacillales</taxon>
        <taxon>Bacillaceae</taxon>
        <taxon>Peribacillus</taxon>
    </lineage>
</organism>
<dbReference type="Pfam" id="PF00582">
    <property type="entry name" value="Usp"/>
    <property type="match status" value="1"/>
</dbReference>
<evidence type="ECO:0000256" key="1">
    <source>
        <dbReference type="ARBA" id="ARBA00008791"/>
    </source>
</evidence>
<dbReference type="Proteomes" id="UP000595254">
    <property type="component" value="Chromosome"/>
</dbReference>
<dbReference type="PANTHER" id="PTHR46268">
    <property type="entry name" value="STRESS RESPONSE PROTEIN NHAX"/>
    <property type="match status" value="1"/>
</dbReference>
<accession>A0A974NR40</accession>
<gene>
    <name evidence="3" type="ORF">I6J18_10940</name>
</gene>
<feature type="domain" description="UspA" evidence="2">
    <location>
        <begin position="3"/>
        <end position="141"/>
    </location>
</feature>
<dbReference type="PRINTS" id="PR01438">
    <property type="entry name" value="UNVRSLSTRESS"/>
</dbReference>
<evidence type="ECO:0000313" key="4">
    <source>
        <dbReference type="Proteomes" id="UP000595254"/>
    </source>
</evidence>
<protein>
    <submittedName>
        <fullName evidence="3">Universal stress protein</fullName>
    </submittedName>
</protein>
<dbReference type="PANTHER" id="PTHR46268:SF6">
    <property type="entry name" value="UNIVERSAL STRESS PROTEIN UP12"/>
    <property type="match status" value="1"/>
</dbReference>
<dbReference type="EMBL" id="CP068053">
    <property type="protein sequence ID" value="QQT02295.1"/>
    <property type="molecule type" value="Genomic_DNA"/>
</dbReference>
<sequence>MTFTKILVAFDESDLALKSLEQAIDLAKGKPEIEIYVVHSVTMPANYAVSAHLIAQIKDSIHVYGKEILAKAEEKLAVLPNKTEVFLREGSSIHTILEEAKRHDCDLIVMGSRGLSGIKEFLGSVSHYVVQNSPVPVLLVK</sequence>
<dbReference type="Gene3D" id="3.40.50.620">
    <property type="entry name" value="HUPs"/>
    <property type="match status" value="1"/>
</dbReference>
<name>A0A974NR40_PERPY</name>
<dbReference type="InterPro" id="IPR006015">
    <property type="entry name" value="Universal_stress_UspA"/>
</dbReference>
<evidence type="ECO:0000259" key="2">
    <source>
        <dbReference type="Pfam" id="PF00582"/>
    </source>
</evidence>
<comment type="similarity">
    <text evidence="1">Belongs to the universal stress protein A family.</text>
</comment>
<dbReference type="RefSeq" id="WP_040373973.1">
    <property type="nucleotide sequence ID" value="NZ_CP068053.1"/>
</dbReference>